<dbReference type="InterPro" id="IPR013658">
    <property type="entry name" value="SGL"/>
</dbReference>
<dbReference type="STRING" id="1793.AWC04_03515"/>
<dbReference type="Pfam" id="PF08450">
    <property type="entry name" value="SGL"/>
    <property type="match status" value="1"/>
</dbReference>
<comment type="caution">
    <text evidence="3">The sequence shown here is derived from an EMBL/GenBank/DDBJ whole genome shotgun (WGS) entry which is preliminary data.</text>
</comment>
<comment type="cofactor">
    <cofactor evidence="2">
        <name>Zn(2+)</name>
        <dbReference type="ChEBI" id="CHEBI:29105"/>
    </cofactor>
    <text evidence="2">Binds 1 divalent metal cation per subunit.</text>
</comment>
<reference evidence="3 4" key="1">
    <citation type="submission" date="2016-01" db="EMBL/GenBank/DDBJ databases">
        <title>The new phylogeny of the genus Mycobacterium.</title>
        <authorList>
            <person name="Tarcisio F."/>
            <person name="Conor M."/>
            <person name="Antonella G."/>
            <person name="Elisabetta G."/>
            <person name="Giulia F.S."/>
            <person name="Sara T."/>
            <person name="Anna F."/>
            <person name="Clotilde B."/>
            <person name="Roberto B."/>
            <person name="Veronica D.S."/>
            <person name="Fabio R."/>
            <person name="Monica P."/>
            <person name="Olivier J."/>
            <person name="Enrico T."/>
            <person name="Nicola S."/>
        </authorList>
    </citation>
    <scope>NUCLEOTIDE SEQUENCE [LARGE SCALE GENOMIC DNA]</scope>
    <source>
        <strain evidence="3 4">DSM 44179</strain>
    </source>
</reference>
<dbReference type="RefSeq" id="WP_085093106.1">
    <property type="nucleotide sequence ID" value="NZ_AP022603.1"/>
</dbReference>
<keyword evidence="2" id="KW-0862">Zinc</keyword>
<dbReference type="EMBL" id="LQOJ01000018">
    <property type="protein sequence ID" value="ORV07763.1"/>
    <property type="molecule type" value="Genomic_DNA"/>
</dbReference>
<feature type="active site" description="Proton donor/acceptor" evidence="1">
    <location>
        <position position="188"/>
    </location>
</feature>
<keyword evidence="2" id="KW-0479">Metal-binding</keyword>
<feature type="binding site" evidence="2">
    <location>
        <position position="141"/>
    </location>
    <ligand>
        <name>a divalent metal cation</name>
        <dbReference type="ChEBI" id="CHEBI:60240"/>
    </ligand>
</feature>
<evidence type="ECO:0000313" key="4">
    <source>
        <dbReference type="Proteomes" id="UP000193484"/>
    </source>
</evidence>
<gene>
    <name evidence="3" type="ORF">AWC04_03515</name>
</gene>
<evidence type="ECO:0000313" key="3">
    <source>
        <dbReference type="EMBL" id="ORV07763.1"/>
    </source>
</evidence>
<dbReference type="SUPFAM" id="SSF63829">
    <property type="entry name" value="Calcium-dependent phosphotriesterase"/>
    <property type="match status" value="1"/>
</dbReference>
<dbReference type="GO" id="GO:0046872">
    <property type="term" value="F:metal ion binding"/>
    <property type="evidence" value="ECO:0007669"/>
    <property type="project" value="UniProtKB-KW"/>
</dbReference>
<dbReference type="InterPro" id="IPR005511">
    <property type="entry name" value="SMP-30"/>
</dbReference>
<dbReference type="InterPro" id="IPR051262">
    <property type="entry name" value="SMP-30/CGR1_Lactonase"/>
</dbReference>
<name>A0A1X1RJG2_MYCFA</name>
<dbReference type="Gene3D" id="2.120.10.30">
    <property type="entry name" value="TolB, C-terminal domain"/>
    <property type="match status" value="1"/>
</dbReference>
<dbReference type="PANTHER" id="PTHR47572">
    <property type="entry name" value="LIPOPROTEIN-RELATED"/>
    <property type="match status" value="1"/>
</dbReference>
<dbReference type="Proteomes" id="UP000193484">
    <property type="component" value="Unassembled WGS sequence"/>
</dbReference>
<sequence>MICKAPRPLAGGFCFGEGPRWRDGALWFSDMLGAAVHTVDPSGAMTTLPLPGHRPSGLGFTSDGALLIASTTARTLLRRDADGLRVIAELAELAPADLGDLVVDNHDRVYLGSQARTDGVLIRVDPDGAAAVVATGLDFPNGMVITDDGRTLIVAESTGRRLTAFTIAADGALHEPRVFAGGLDGPPDGLAIDADGGVWTALTLANRFDRIVEGGAVTDRVELGERVAIAPALGGPDGRTLFLLSSTLAYPERLVGTKLARVDTVTVEIPRGGLPS</sequence>
<feature type="binding site" evidence="2">
    <location>
        <position position="17"/>
    </location>
    <ligand>
        <name>a divalent metal cation</name>
        <dbReference type="ChEBI" id="CHEBI:60240"/>
    </ligand>
</feature>
<dbReference type="InterPro" id="IPR011042">
    <property type="entry name" value="6-blade_b-propeller_TolB-like"/>
</dbReference>
<dbReference type="PRINTS" id="PR01790">
    <property type="entry name" value="SMP30FAMILY"/>
</dbReference>
<dbReference type="PANTHER" id="PTHR47572:SF5">
    <property type="entry name" value="BLR2277 PROTEIN"/>
    <property type="match status" value="1"/>
</dbReference>
<evidence type="ECO:0000256" key="1">
    <source>
        <dbReference type="PIRSR" id="PIRSR605511-1"/>
    </source>
</evidence>
<feature type="binding site" evidence="2">
    <location>
        <position position="188"/>
    </location>
    <ligand>
        <name>a divalent metal cation</name>
        <dbReference type="ChEBI" id="CHEBI:60240"/>
    </ligand>
</feature>
<dbReference type="AlphaFoldDB" id="A0A1X1RJG2"/>
<protein>
    <submittedName>
        <fullName evidence="3">Gluconolactonase</fullName>
    </submittedName>
</protein>
<dbReference type="OrthoDB" id="2633250at2"/>
<organism evidence="3 4">
    <name type="scientific">Mycolicibacterium fallax</name>
    <name type="common">Mycobacterium fallax</name>
    <dbReference type="NCBI Taxonomy" id="1793"/>
    <lineage>
        <taxon>Bacteria</taxon>
        <taxon>Bacillati</taxon>
        <taxon>Actinomycetota</taxon>
        <taxon>Actinomycetes</taxon>
        <taxon>Mycobacteriales</taxon>
        <taxon>Mycobacteriaceae</taxon>
        <taxon>Mycolicibacterium</taxon>
    </lineage>
</organism>
<proteinExistence type="predicted"/>
<evidence type="ECO:0000256" key="2">
    <source>
        <dbReference type="PIRSR" id="PIRSR605511-2"/>
    </source>
</evidence>
<keyword evidence="4" id="KW-1185">Reference proteome</keyword>
<accession>A0A1X1RJG2</accession>